<keyword evidence="7" id="KW-0408">Iron</keyword>
<evidence type="ECO:0000256" key="10">
    <source>
        <dbReference type="ARBA" id="ARBA00023170"/>
    </source>
</evidence>
<keyword evidence="4" id="KW-0406">Ion transport</keyword>
<dbReference type="Pfam" id="PF13715">
    <property type="entry name" value="CarbopepD_reg_2"/>
    <property type="match status" value="1"/>
</dbReference>
<keyword evidence="3 12" id="KW-1134">Transmembrane beta strand</keyword>
<dbReference type="InterPro" id="IPR000531">
    <property type="entry name" value="Beta-barrel_TonB"/>
</dbReference>
<evidence type="ECO:0000256" key="11">
    <source>
        <dbReference type="ARBA" id="ARBA00023237"/>
    </source>
</evidence>
<evidence type="ECO:0000256" key="12">
    <source>
        <dbReference type="PROSITE-ProRule" id="PRU01360"/>
    </source>
</evidence>
<dbReference type="NCBIfam" id="TIGR04056">
    <property type="entry name" value="OMP_RagA_SusC"/>
    <property type="match status" value="1"/>
</dbReference>
<comment type="subcellular location">
    <subcellularLocation>
        <location evidence="1 12">Cell outer membrane</location>
        <topology evidence="1 12">Multi-pass membrane protein</topology>
    </subcellularLocation>
</comment>
<dbReference type="AlphaFoldDB" id="A0A7C9BK49"/>
<evidence type="ECO:0000259" key="16">
    <source>
        <dbReference type="Pfam" id="PF07660"/>
    </source>
</evidence>
<evidence type="ECO:0000256" key="3">
    <source>
        <dbReference type="ARBA" id="ARBA00022452"/>
    </source>
</evidence>
<sequence length="1113" mass="124117">MKKPVPIPKNLWKVMKITFSQLLLLTLCCSLSWAHSLRAQEVLNRPISIRGEQLELKEVLNQIEQEARVKFVYSTKIQSAQRVSLNVTNRKLSAVLDEVLKPIDVEYEVIENRILLRKSKPERAEPTGFIPREVNLPVDRTITGIVTDESGGALPGVSVVLKGTQRGTTTDGEGRFQLAVPEIGSPVLVFSFVGYLSQEVAVGNRSTIDLALAPEDKLLNEVVVVGYGTQKKVNLTGSVASISSEELVKRPVGQTTSALQGMVPGLTVTQRSGQPGRDGGNIRIRGIGTLSDANPLVIMDGIESSLNNIDPNEIESISVLKDAASAAIYGSRAANGVILITTKRANDKGFSLNYNTYVGTQTPTDMPTIVNAMDHMVMINEAYTNVGRTPLYSQTYLDEYRTQAASNPDRYPDTDWQKLTLKKSSPMQSHYVGLNAGNDRIKVLGSFSYFNQDGIIPNTNFKRYNVRLNSDIKLNDKFSASMDMFLRRTDLTEPSSGTGYVFHWMRRIPANQAGILSTGQYGEGWNGDHPLARAQDGGLNNESAISAIMNLNVRYKPTDWLTASVIYAPKFNEPHTKSFSNITQTYRWDGSPSYAIPGRNSLSERFTRTWYNNLRATLTLDKTIATDHQLTVLAGFQREDERDNWISAYREVFILPDYQEINSGNRENERTGGSASHWALQSLFGRINYNYKEKYLFEANARYDGSSRFATGNKYAIFPSVSAGWRIGQESFMTNLSHVVTDLKIRASWGRLGNQNIGLYPFSAFIGIGSSNYVFGDQVTTGASLNAMANPEIQWETTTLSDIGLDLNLWSKFTVTADYYQRKTTGILLQLDIPTMLGLTAPYQNAGVVENKGWELALNYRDRVGDFTYGVTFNLSDVKNKVLDMKGIQRSGRQVSREGHPIDSFFGYEAIGLFQSADEVANSPKQFGNVAPGDIKYRDVNGDGVINTQDQVILGSPIPRYTYSTNLDLGYKGFDLSVFFQGVGKADGFLFGQGIMPFYLGGTVQEQHKDRWTPDNTDAAFPRFAFNEINNEQNSDFWMKSASYLRLKNVQLSYTVPGSFLKKYIQRARIYVSGQNLFTIDKFWQGYDVEAPVSDGGWYPQMKVYSLGLDLKF</sequence>
<name>A0A7C9BK49_9BACT</name>
<dbReference type="NCBIfam" id="TIGR04057">
    <property type="entry name" value="SusC_RagA_signa"/>
    <property type="match status" value="1"/>
</dbReference>
<keyword evidence="6 14" id="KW-0732">Signal</keyword>
<keyword evidence="4" id="KW-0410">Iron transport</keyword>
<evidence type="ECO:0000256" key="2">
    <source>
        <dbReference type="ARBA" id="ARBA00022448"/>
    </source>
</evidence>
<proteinExistence type="inferred from homology"/>
<evidence type="ECO:0000313" key="18">
    <source>
        <dbReference type="EMBL" id="MPR35983.1"/>
    </source>
</evidence>
<evidence type="ECO:0000256" key="9">
    <source>
        <dbReference type="ARBA" id="ARBA00023136"/>
    </source>
</evidence>
<keyword evidence="2 12" id="KW-0813">Transport</keyword>
<dbReference type="GO" id="GO:0015344">
    <property type="term" value="F:siderophore uptake transmembrane transporter activity"/>
    <property type="evidence" value="ECO:0007669"/>
    <property type="project" value="TreeGrafter"/>
</dbReference>
<evidence type="ECO:0000259" key="15">
    <source>
        <dbReference type="Pfam" id="PF00593"/>
    </source>
</evidence>
<dbReference type="InterPro" id="IPR023996">
    <property type="entry name" value="TonB-dep_OMP_SusC/RagA"/>
</dbReference>
<evidence type="ECO:0000256" key="4">
    <source>
        <dbReference type="ARBA" id="ARBA00022496"/>
    </source>
</evidence>
<organism evidence="18 19">
    <name type="scientific">Salmonirosea aquatica</name>
    <dbReference type="NCBI Taxonomy" id="2654236"/>
    <lineage>
        <taxon>Bacteria</taxon>
        <taxon>Pseudomonadati</taxon>
        <taxon>Bacteroidota</taxon>
        <taxon>Cytophagia</taxon>
        <taxon>Cytophagales</taxon>
        <taxon>Spirosomataceae</taxon>
        <taxon>Salmonirosea</taxon>
    </lineage>
</organism>
<dbReference type="InterPro" id="IPR039426">
    <property type="entry name" value="TonB-dep_rcpt-like"/>
</dbReference>
<evidence type="ECO:0000256" key="5">
    <source>
        <dbReference type="ARBA" id="ARBA00022692"/>
    </source>
</evidence>
<dbReference type="PROSITE" id="PS52016">
    <property type="entry name" value="TONB_DEPENDENT_REC_3"/>
    <property type="match status" value="1"/>
</dbReference>
<dbReference type="Gene3D" id="2.40.170.20">
    <property type="entry name" value="TonB-dependent receptor, beta-barrel domain"/>
    <property type="match status" value="1"/>
</dbReference>
<dbReference type="PANTHER" id="PTHR30069:SF29">
    <property type="entry name" value="HEMOGLOBIN AND HEMOGLOBIN-HAPTOGLOBIN-BINDING PROTEIN 1-RELATED"/>
    <property type="match status" value="1"/>
</dbReference>
<keyword evidence="19" id="KW-1185">Reference proteome</keyword>
<keyword evidence="10" id="KW-0675">Receptor</keyword>
<keyword evidence="8 13" id="KW-0798">TonB box</keyword>
<comment type="similarity">
    <text evidence="12 13">Belongs to the TonB-dependent receptor family.</text>
</comment>
<evidence type="ECO:0000256" key="13">
    <source>
        <dbReference type="RuleBase" id="RU003357"/>
    </source>
</evidence>
<evidence type="ECO:0000259" key="17">
    <source>
        <dbReference type="Pfam" id="PF07715"/>
    </source>
</evidence>
<dbReference type="EMBL" id="WHLY01000002">
    <property type="protein sequence ID" value="MPR35983.1"/>
    <property type="molecule type" value="Genomic_DNA"/>
</dbReference>
<comment type="caution">
    <text evidence="18">The sequence shown here is derived from an EMBL/GenBank/DDBJ whole genome shotgun (WGS) entry which is preliminary data.</text>
</comment>
<dbReference type="FunFam" id="2.170.130.10:FF:000003">
    <property type="entry name" value="SusC/RagA family TonB-linked outer membrane protein"/>
    <property type="match status" value="1"/>
</dbReference>
<dbReference type="SUPFAM" id="SSF49464">
    <property type="entry name" value="Carboxypeptidase regulatory domain-like"/>
    <property type="match status" value="1"/>
</dbReference>
<dbReference type="Proteomes" id="UP000479293">
    <property type="component" value="Unassembled WGS sequence"/>
</dbReference>
<dbReference type="InterPro" id="IPR023997">
    <property type="entry name" value="TonB-dep_OMP_SusC/RagA_CS"/>
</dbReference>
<feature type="domain" description="TonB-dependent receptor-like beta-barrel" evidence="15">
    <location>
        <begin position="524"/>
        <end position="1077"/>
    </location>
</feature>
<dbReference type="InterPro" id="IPR012910">
    <property type="entry name" value="Plug_dom"/>
</dbReference>
<dbReference type="RefSeq" id="WP_152763492.1">
    <property type="nucleotide sequence ID" value="NZ_WHLY01000002.1"/>
</dbReference>
<evidence type="ECO:0000256" key="6">
    <source>
        <dbReference type="ARBA" id="ARBA00022729"/>
    </source>
</evidence>
<keyword evidence="5 12" id="KW-0812">Transmembrane</keyword>
<dbReference type="SUPFAM" id="SSF56935">
    <property type="entry name" value="Porins"/>
    <property type="match status" value="1"/>
</dbReference>
<evidence type="ECO:0000256" key="8">
    <source>
        <dbReference type="ARBA" id="ARBA00023077"/>
    </source>
</evidence>
<protein>
    <submittedName>
        <fullName evidence="18">SusC/RagA family TonB-linked outer membrane protein</fullName>
    </submittedName>
</protein>
<dbReference type="Pfam" id="PF00593">
    <property type="entry name" value="TonB_dep_Rec_b-barrel"/>
    <property type="match status" value="1"/>
</dbReference>
<feature type="domain" description="Secretin/TonB short N-terminal" evidence="16">
    <location>
        <begin position="70"/>
        <end position="118"/>
    </location>
</feature>
<feature type="chain" id="PRO_5028911588" evidence="14">
    <location>
        <begin position="40"/>
        <end position="1113"/>
    </location>
</feature>
<dbReference type="Pfam" id="PF07715">
    <property type="entry name" value="Plug"/>
    <property type="match status" value="1"/>
</dbReference>
<reference evidence="18 19" key="1">
    <citation type="submission" date="2019-10" db="EMBL/GenBank/DDBJ databases">
        <title>Draft Genome Sequence of Cytophagaceae sp. SJW1-29.</title>
        <authorList>
            <person name="Choi A."/>
        </authorList>
    </citation>
    <scope>NUCLEOTIDE SEQUENCE [LARGE SCALE GENOMIC DNA]</scope>
    <source>
        <strain evidence="18 19">SJW1-29</strain>
    </source>
</reference>
<accession>A0A7C9BK49</accession>
<dbReference type="PANTHER" id="PTHR30069">
    <property type="entry name" value="TONB-DEPENDENT OUTER MEMBRANE RECEPTOR"/>
    <property type="match status" value="1"/>
</dbReference>
<dbReference type="InterPro" id="IPR037066">
    <property type="entry name" value="Plug_dom_sf"/>
</dbReference>
<keyword evidence="9 12" id="KW-0472">Membrane</keyword>
<feature type="signal peptide" evidence="14">
    <location>
        <begin position="1"/>
        <end position="39"/>
    </location>
</feature>
<feature type="domain" description="TonB-dependent receptor plug" evidence="17">
    <location>
        <begin position="232"/>
        <end position="337"/>
    </location>
</feature>
<dbReference type="InterPro" id="IPR008969">
    <property type="entry name" value="CarboxyPept-like_regulatory"/>
</dbReference>
<keyword evidence="11 12" id="KW-0998">Cell outer membrane</keyword>
<dbReference type="Pfam" id="PF07660">
    <property type="entry name" value="STN"/>
    <property type="match status" value="1"/>
</dbReference>
<gene>
    <name evidence="18" type="ORF">GBK04_22200</name>
</gene>
<evidence type="ECO:0000256" key="7">
    <source>
        <dbReference type="ARBA" id="ARBA00023004"/>
    </source>
</evidence>
<dbReference type="GO" id="GO:0009279">
    <property type="term" value="C:cell outer membrane"/>
    <property type="evidence" value="ECO:0007669"/>
    <property type="project" value="UniProtKB-SubCell"/>
</dbReference>
<dbReference type="InterPro" id="IPR036942">
    <property type="entry name" value="Beta-barrel_TonB_sf"/>
</dbReference>
<dbReference type="InterPro" id="IPR011662">
    <property type="entry name" value="Secretin/TonB_short_N"/>
</dbReference>
<evidence type="ECO:0000256" key="1">
    <source>
        <dbReference type="ARBA" id="ARBA00004571"/>
    </source>
</evidence>
<dbReference type="Gene3D" id="2.60.40.1120">
    <property type="entry name" value="Carboxypeptidase-like, regulatory domain"/>
    <property type="match status" value="1"/>
</dbReference>
<dbReference type="GO" id="GO:0044718">
    <property type="term" value="P:siderophore transmembrane transport"/>
    <property type="evidence" value="ECO:0007669"/>
    <property type="project" value="TreeGrafter"/>
</dbReference>
<dbReference type="Gene3D" id="2.170.130.10">
    <property type="entry name" value="TonB-dependent receptor, plug domain"/>
    <property type="match status" value="1"/>
</dbReference>
<evidence type="ECO:0000313" key="19">
    <source>
        <dbReference type="Proteomes" id="UP000479293"/>
    </source>
</evidence>
<evidence type="ECO:0000256" key="14">
    <source>
        <dbReference type="SAM" id="SignalP"/>
    </source>
</evidence>